<keyword evidence="8 11" id="KW-0812">Transmembrane</keyword>
<evidence type="ECO:0000256" key="6">
    <source>
        <dbReference type="ARBA" id="ARBA00022505"/>
    </source>
</evidence>
<dbReference type="InterPro" id="IPR011867">
    <property type="entry name" value="ModB_ABC"/>
</dbReference>
<keyword evidence="15" id="KW-1185">Reference proteome</keyword>
<dbReference type="InterPro" id="IPR000515">
    <property type="entry name" value="MetI-like"/>
</dbReference>
<evidence type="ECO:0000256" key="5">
    <source>
        <dbReference type="ARBA" id="ARBA00022475"/>
    </source>
</evidence>
<evidence type="ECO:0000256" key="11">
    <source>
        <dbReference type="RuleBase" id="RU363032"/>
    </source>
</evidence>
<dbReference type="CDD" id="cd06261">
    <property type="entry name" value="TM_PBP2"/>
    <property type="match status" value="1"/>
</dbReference>
<evidence type="ECO:0000259" key="13">
    <source>
        <dbReference type="PROSITE" id="PS50928"/>
    </source>
</evidence>
<dbReference type="PANTHER" id="PTHR30183:SF8">
    <property type="entry name" value="MOLYBDENUM TRANSPORT SYSTEM PERMEASE"/>
    <property type="match status" value="1"/>
</dbReference>
<reference evidence="15" key="1">
    <citation type="submission" date="2018-07" db="EMBL/GenBank/DDBJ databases">
        <authorList>
            <person name="Kim H."/>
        </authorList>
    </citation>
    <scope>NUCLEOTIDE SEQUENCE [LARGE SCALE GENOMIC DNA]</scope>
    <source>
        <strain evidence="15">F02</strain>
    </source>
</reference>
<feature type="transmembrane region" description="Helical" evidence="11">
    <location>
        <begin position="47"/>
        <end position="69"/>
    </location>
</feature>
<comment type="similarity">
    <text evidence="3 12">Belongs to the binding-protein-dependent transport system permease family. CysTW subfamily.</text>
</comment>
<protein>
    <recommendedName>
        <fullName evidence="12">Molybdenum transport system permease</fullName>
    </recommendedName>
</protein>
<keyword evidence="9 11" id="KW-1133">Transmembrane helix</keyword>
<dbReference type="RefSeq" id="WP_114562821.1">
    <property type="nucleotide sequence ID" value="NZ_CP031124.1"/>
</dbReference>
<dbReference type="Gene3D" id="1.10.3720.10">
    <property type="entry name" value="MetI-like"/>
    <property type="match status" value="1"/>
</dbReference>
<feature type="transmembrane region" description="Helical" evidence="11">
    <location>
        <begin position="192"/>
        <end position="216"/>
    </location>
</feature>
<dbReference type="GO" id="GO:0005886">
    <property type="term" value="C:plasma membrane"/>
    <property type="evidence" value="ECO:0007669"/>
    <property type="project" value="UniProtKB-SubCell"/>
</dbReference>
<evidence type="ECO:0000256" key="4">
    <source>
        <dbReference type="ARBA" id="ARBA00022448"/>
    </source>
</evidence>
<feature type="transmembrane region" description="Helical" evidence="11">
    <location>
        <begin position="81"/>
        <end position="103"/>
    </location>
</feature>
<dbReference type="EMBL" id="CP031124">
    <property type="protein sequence ID" value="AXF85650.1"/>
    <property type="molecule type" value="Genomic_DNA"/>
</dbReference>
<dbReference type="InterPro" id="IPR035906">
    <property type="entry name" value="MetI-like_sf"/>
</dbReference>
<evidence type="ECO:0000256" key="10">
    <source>
        <dbReference type="ARBA" id="ARBA00023136"/>
    </source>
</evidence>
<dbReference type="KEGG" id="hyf:DTO96_101381"/>
<evidence type="ECO:0000256" key="2">
    <source>
        <dbReference type="ARBA" id="ARBA00004429"/>
    </source>
</evidence>
<evidence type="ECO:0000256" key="8">
    <source>
        <dbReference type="ARBA" id="ARBA00022692"/>
    </source>
</evidence>
<evidence type="ECO:0000256" key="7">
    <source>
        <dbReference type="ARBA" id="ARBA00022519"/>
    </source>
</evidence>
<keyword evidence="10 11" id="KW-0472">Membrane</keyword>
<dbReference type="NCBIfam" id="TIGR02141">
    <property type="entry name" value="modB_ABC"/>
    <property type="match status" value="1"/>
</dbReference>
<dbReference type="AlphaFoldDB" id="A0A345DBB2"/>
<dbReference type="OrthoDB" id="9795403at2"/>
<feature type="transmembrane region" description="Helical" evidence="11">
    <location>
        <begin position="150"/>
        <end position="172"/>
    </location>
</feature>
<dbReference type="SUPFAM" id="SSF161098">
    <property type="entry name" value="MetI-like"/>
    <property type="match status" value="1"/>
</dbReference>
<name>A0A345DBB2_9BURK</name>
<dbReference type="PANTHER" id="PTHR30183">
    <property type="entry name" value="MOLYBDENUM TRANSPORT SYSTEM PERMEASE PROTEIN MODB"/>
    <property type="match status" value="1"/>
</dbReference>
<evidence type="ECO:0000256" key="3">
    <source>
        <dbReference type="ARBA" id="ARBA00007069"/>
    </source>
</evidence>
<dbReference type="FunFam" id="1.10.3720.10:FF:000054">
    <property type="entry name" value="Molybdenum transport system permease"/>
    <property type="match status" value="1"/>
</dbReference>
<sequence>MTPDWLPPVLLTLKLAASTTLILMCLGIPLAWWLANTHSWLKAPLNAVISLPIVLPPTVIGFYLLLLLGPKGAIGQMTQSLGLGSLAFTFYGLLLGSVFYSMPFVVQPLQNAFETIGKRPMEAAASLGASPIDCFFTVALPLARPGLWTAAVLGFAHTVGEFGVVLMIGGNIPEKTQVISIYIYEHVETLEYGQAHLLSMGLLLFSFVVLSILYAVNKRSRGVF</sequence>
<organism evidence="14 15">
    <name type="scientific">Ephemeroptericola cinctiostellae</name>
    <dbReference type="NCBI Taxonomy" id="2268024"/>
    <lineage>
        <taxon>Bacteria</taxon>
        <taxon>Pseudomonadati</taxon>
        <taxon>Pseudomonadota</taxon>
        <taxon>Betaproteobacteria</taxon>
        <taxon>Burkholderiales</taxon>
        <taxon>Burkholderiaceae</taxon>
        <taxon>Ephemeroptericola</taxon>
    </lineage>
</organism>
<gene>
    <name evidence="14" type="primary">cysT</name>
    <name evidence="14" type="ORF">DTO96_101381</name>
</gene>
<dbReference type="PROSITE" id="PS50928">
    <property type="entry name" value="ABC_TM1"/>
    <property type="match status" value="1"/>
</dbReference>
<keyword evidence="5" id="KW-1003">Cell membrane</keyword>
<feature type="domain" description="ABC transmembrane type-1" evidence="13">
    <location>
        <begin position="9"/>
        <end position="213"/>
    </location>
</feature>
<keyword evidence="7 12" id="KW-0997">Cell inner membrane</keyword>
<dbReference type="Pfam" id="PF00528">
    <property type="entry name" value="BPD_transp_1"/>
    <property type="match status" value="1"/>
</dbReference>
<feature type="transmembrane region" description="Helical" evidence="11">
    <location>
        <begin position="12"/>
        <end position="35"/>
    </location>
</feature>
<dbReference type="GO" id="GO:0015098">
    <property type="term" value="F:molybdate ion transmembrane transporter activity"/>
    <property type="evidence" value="ECO:0007669"/>
    <property type="project" value="UniProtKB-UniRule"/>
</dbReference>
<accession>A0A345DBB2</accession>
<comment type="subcellular location">
    <subcellularLocation>
        <location evidence="2 12">Cell inner membrane</location>
        <topology evidence="2 12">Multi-pass membrane protein</topology>
    </subcellularLocation>
    <subcellularLocation>
        <location evidence="11">Cell membrane</location>
        <topology evidence="11">Multi-pass membrane protein</topology>
    </subcellularLocation>
</comment>
<keyword evidence="4 11" id="KW-0813">Transport</keyword>
<evidence type="ECO:0000313" key="15">
    <source>
        <dbReference type="Proteomes" id="UP000252182"/>
    </source>
</evidence>
<evidence type="ECO:0000256" key="9">
    <source>
        <dbReference type="ARBA" id="ARBA00022989"/>
    </source>
</evidence>
<proteinExistence type="inferred from homology"/>
<evidence type="ECO:0000256" key="12">
    <source>
        <dbReference type="RuleBase" id="RU365097"/>
    </source>
</evidence>
<evidence type="ECO:0000256" key="1">
    <source>
        <dbReference type="ARBA" id="ARBA00002949"/>
    </source>
</evidence>
<comment type="function">
    <text evidence="1 12">Part of the binding-protein-dependent transport system for molybdenum; probably responsible for the translocation of the substrate across the membrane.</text>
</comment>
<dbReference type="Proteomes" id="UP000252182">
    <property type="component" value="Chromosome"/>
</dbReference>
<keyword evidence="6 12" id="KW-0500">Molybdenum</keyword>
<evidence type="ECO:0000313" key="14">
    <source>
        <dbReference type="EMBL" id="AXF85650.1"/>
    </source>
</evidence>